<evidence type="ECO:0000256" key="2">
    <source>
        <dbReference type="SAM" id="MobiDB-lite"/>
    </source>
</evidence>
<feature type="coiled-coil region" evidence="1">
    <location>
        <begin position="364"/>
        <end position="394"/>
    </location>
</feature>
<protein>
    <recommendedName>
        <fullName evidence="3">Helicase ATP-binding domain-containing protein</fullName>
    </recommendedName>
</protein>
<dbReference type="InterPro" id="IPR011990">
    <property type="entry name" value="TPR-like_helical_dom_sf"/>
</dbReference>
<feature type="region of interest" description="Disordered" evidence="2">
    <location>
        <begin position="399"/>
        <end position="418"/>
    </location>
</feature>
<feature type="region of interest" description="Disordered" evidence="2">
    <location>
        <begin position="1234"/>
        <end position="1306"/>
    </location>
</feature>
<proteinExistence type="predicted"/>
<dbReference type="PROSITE" id="PS51192">
    <property type="entry name" value="HELICASE_ATP_BIND_1"/>
    <property type="match status" value="1"/>
</dbReference>
<evidence type="ECO:0000256" key="1">
    <source>
        <dbReference type="SAM" id="Coils"/>
    </source>
</evidence>
<dbReference type="EMBL" id="CAXAMM010005914">
    <property type="protein sequence ID" value="CAK9009129.1"/>
    <property type="molecule type" value="Genomic_DNA"/>
</dbReference>
<name>A0ABP0J4H6_9DINO</name>
<dbReference type="InterPro" id="IPR014001">
    <property type="entry name" value="Helicase_ATP-bd"/>
</dbReference>
<dbReference type="InterPro" id="IPR027417">
    <property type="entry name" value="P-loop_NTPase"/>
</dbReference>
<evidence type="ECO:0000313" key="5">
    <source>
        <dbReference type="Proteomes" id="UP001642464"/>
    </source>
</evidence>
<dbReference type="InterPro" id="IPR011545">
    <property type="entry name" value="DEAD/DEAH_box_helicase_dom"/>
</dbReference>
<reference evidence="4 5" key="1">
    <citation type="submission" date="2024-02" db="EMBL/GenBank/DDBJ databases">
        <authorList>
            <person name="Chen Y."/>
            <person name="Shah S."/>
            <person name="Dougan E. K."/>
            <person name="Thang M."/>
            <person name="Chan C."/>
        </authorList>
    </citation>
    <scope>NUCLEOTIDE SEQUENCE [LARGE SCALE GENOMIC DNA]</scope>
</reference>
<dbReference type="SUPFAM" id="SSF52540">
    <property type="entry name" value="P-loop containing nucleoside triphosphate hydrolases"/>
    <property type="match status" value="1"/>
</dbReference>
<dbReference type="Pfam" id="PF00270">
    <property type="entry name" value="DEAD"/>
    <property type="match status" value="1"/>
</dbReference>
<dbReference type="Gene3D" id="1.25.40.10">
    <property type="entry name" value="Tetratricopeptide repeat domain"/>
    <property type="match status" value="1"/>
</dbReference>
<keyword evidence="1" id="KW-0175">Coiled coil</keyword>
<gene>
    <name evidence="4" type="ORF">SCF082_LOCUS10181</name>
</gene>
<feature type="compositionally biased region" description="Polar residues" evidence="2">
    <location>
        <begin position="120"/>
        <end position="130"/>
    </location>
</feature>
<feature type="compositionally biased region" description="Basic and acidic residues" evidence="2">
    <location>
        <begin position="1248"/>
        <end position="1266"/>
    </location>
</feature>
<comment type="caution">
    <text evidence="4">The sequence shown here is derived from an EMBL/GenBank/DDBJ whole genome shotgun (WGS) entry which is preliminary data.</text>
</comment>
<evidence type="ECO:0000259" key="3">
    <source>
        <dbReference type="PROSITE" id="PS51192"/>
    </source>
</evidence>
<dbReference type="Gene3D" id="3.40.50.300">
    <property type="entry name" value="P-loop containing nucleotide triphosphate hydrolases"/>
    <property type="match status" value="1"/>
</dbReference>
<evidence type="ECO:0000313" key="4">
    <source>
        <dbReference type="EMBL" id="CAK9009129.1"/>
    </source>
</evidence>
<feature type="region of interest" description="Disordered" evidence="2">
    <location>
        <begin position="113"/>
        <end position="186"/>
    </location>
</feature>
<feature type="compositionally biased region" description="Basic and acidic residues" evidence="2">
    <location>
        <begin position="158"/>
        <end position="172"/>
    </location>
</feature>
<feature type="compositionally biased region" description="Low complexity" evidence="2">
    <location>
        <begin position="1283"/>
        <end position="1298"/>
    </location>
</feature>
<keyword evidence="5" id="KW-1185">Reference proteome</keyword>
<accession>A0ABP0J4H6</accession>
<organism evidence="4 5">
    <name type="scientific">Durusdinium trenchii</name>
    <dbReference type="NCBI Taxonomy" id="1381693"/>
    <lineage>
        <taxon>Eukaryota</taxon>
        <taxon>Sar</taxon>
        <taxon>Alveolata</taxon>
        <taxon>Dinophyceae</taxon>
        <taxon>Suessiales</taxon>
        <taxon>Symbiodiniaceae</taxon>
        <taxon>Durusdinium</taxon>
    </lineage>
</organism>
<feature type="domain" description="Helicase ATP-binding" evidence="3">
    <location>
        <begin position="845"/>
        <end position="992"/>
    </location>
</feature>
<sequence>MGTASSVEGENCCSVQLRNQARPGECEEALPIWLTEGEIFPECETFRQGIECLRSQALPIWLTEGEIFPECETFRQGIGCLRSQAAPEAGGQPSCPTGSEALAVETLPASHAQLPKEACGSSTDASSKSPDQVLVPDDPVNGTSGELPTVAANAEAKSSSEQEPTLREDEKASPAPTEPASDAPALDAEKVQEELALRNDEASLANEELNEMPPEEDWPTHKKKFEAKTNEAKSDVRTEALKDSLEKALSNCKAYWKELQLPAEQIILNEVQKMRPRTLDPKIMTEVKRALRNLEGALEDCATSEESELEIHKKIIQEIENVALLPCLFKHLKDKEWMVKEVLDIKEKWLGKDYVGTLNTKTDLAVLLQELDKKEEAEQKLREVLTTMQAKNDKLVGKFPEAGSRSSAQDSQTIGGSSTSERVKENFALHFVMDGQASVIDKTGDIAFEGNIRRGAKFCIISFPGKFASGWDALVAALHGESVACVFLTTPETGLGKHKDDGSGKCWCSQIYGERNFKQFGYLVVMKDPDPEKLKQALENAKCTHAIVVPFDATPEERKAYEEEAKKAWEKYGKVASWGCEWFVVWMEQVKKAVQLGQRLQVVFFPGQRGQGKVAWDELSFRDLWDGVGCGGSQKAEIAYVEAMRMMEGDTWDYDEIDVKRFLFQEFPPNCKVFAEDPTDGNSWREGTMVLTMPDSQSSETLSRVWEPKWIVKCDKTNKLFASKHVRHFENPLKQVAEQAGLQETLKSVLQEMERSSEEIQVQAPVQSHLRDGTPSLMFQVTTEKVQIAQALRNKVLSGALDLALSKKHSAFAKIHVDQSDFLERYEKSLLTLSKLTDHQEQKLQNLKQLGENLHLTAPAGCGKTFVAIQYALDELKLDDENSSGQMLFVSPHISLGLYFVRWLAVRHSTLTELSIHDAMNLIMKRIVLLQKPYEDLVTLQIEGNKIIQNKGEKVHTQDFLLAVFDECHELVREGFGHILDKINAKKKLLLSDQSQCSSLNLDEKYPGYRKESLSEIVRSTRRLVKGASAFQIGETQEVSSIGPDGPALKTFIFEKSEEDDVNMYCDYTLNALSHLIKVYPGLRSLHGRLALLVPDQHFLEQIKVRLQEQLKVRFRHKRFHLVSFEESLSFVPTKFVEGQEELILLDTIDNARGHEHLMVVCIALDEEIQGKAAEVDLTTRAKLYVGITRAQHLAIVVNKYIAGGWLEFLATLKFKKAESERGKEYRSDAAAKVLSDDVPPASAPHLNQDDESRAADLQQDAKEPGSRAASHSRPEQETLQSEVVEQAQAPEAEQEQPTRFTSIWDTTDNKIEGEIGQLKFDPIVTSSSRSAGWFEAWRASRGDPASSTRADEYEVLLDQTNGTRMGIDMLAGGKTLIIQGIDSGGLVEEWNESSPHLEVKKNHLIMEVNGVRGSARKMMEECVKDQELHLRVLMVNEDDPWSNKHYVLAQIGRGVSFLEQASLELRDDPDVILAAVLQDPFEALRLASEDLRMDANYVKELVRQSKAPWLLKLPGLEHFRDDTAFVERCEKGAGTGLVFTYYDSSTCFMKMRKHFKAINVSVPGGDARDQVVEKLMNEGPQGIATVWFGDEHVFGAYADESKWMHPPHECGRDQVAVPPESERIGMWSCHVQSQKGDFWPATGSKYNCWCCHWLRRVRDAQADGAVICCATSNIYNSDWVERYTAGSSELSDERADQWQLHRERFRNGRPVEWGKGRIHVSSGQDFAREARIHPRIGVPMGDGCLWERSILDGLNVAVPAFFMP</sequence>
<dbReference type="Proteomes" id="UP001642464">
    <property type="component" value="Unassembled WGS sequence"/>
</dbReference>
<feature type="compositionally biased region" description="Polar residues" evidence="2">
    <location>
        <begin position="404"/>
        <end position="418"/>
    </location>
</feature>